<keyword evidence="1" id="KW-1133">Transmembrane helix</keyword>
<evidence type="ECO:0000259" key="2">
    <source>
        <dbReference type="Pfam" id="PF00078"/>
    </source>
</evidence>
<reference evidence="3" key="1">
    <citation type="submission" date="2014-07" db="EMBL/GenBank/DDBJ databases">
        <authorList>
            <person name="Ling C."/>
            <person name="Xiaofei L."/>
            <person name="Wenbo Z."/>
        </authorList>
    </citation>
    <scope>NUCLEOTIDE SEQUENCE</scope>
</reference>
<evidence type="ECO:0000256" key="1">
    <source>
        <dbReference type="SAM" id="Phobius"/>
    </source>
</evidence>
<dbReference type="Gene3D" id="3.30.70.270">
    <property type="match status" value="1"/>
</dbReference>
<sequence length="138" mass="16405">VCALTTELSTRRLSRTYILFQGLMSLWMSSMGQLLFEDLPSIWLPSINMREEDIQKTAFWCHHEHFEFLVMPFVLTNAPANFQSCMNIMFSRKLCKFVLVFFDDILIYSRTWEEHLHHLDIVLTILEDQSFYAKLTKC</sequence>
<dbReference type="InterPro" id="IPR000477">
    <property type="entry name" value="RT_dom"/>
</dbReference>
<keyword evidence="3" id="KW-0808">Transferase</keyword>
<keyword evidence="3" id="KW-0695">RNA-directed DNA polymerase</keyword>
<keyword evidence="1" id="KW-0812">Transmembrane</keyword>
<feature type="transmembrane region" description="Helical" evidence="1">
    <location>
        <begin position="17"/>
        <end position="36"/>
    </location>
</feature>
<proteinExistence type="predicted"/>
<dbReference type="InterPro" id="IPR043128">
    <property type="entry name" value="Rev_trsase/Diguanyl_cyclase"/>
</dbReference>
<feature type="non-terminal residue" evidence="3">
    <location>
        <position position="138"/>
    </location>
</feature>
<evidence type="ECO:0000313" key="3">
    <source>
        <dbReference type="EMBL" id="BAQ22317.1"/>
    </source>
</evidence>
<gene>
    <name evidence="3" type="primary">LgRT1</name>
</gene>
<keyword evidence="3" id="KW-0548">Nucleotidyltransferase</keyword>
<keyword evidence="1" id="KW-0472">Membrane</keyword>
<organism evidence="3">
    <name type="scientific">Larix gmelinii</name>
    <dbReference type="NCBI Taxonomy" id="123599"/>
    <lineage>
        <taxon>Eukaryota</taxon>
        <taxon>Viridiplantae</taxon>
        <taxon>Streptophyta</taxon>
        <taxon>Embryophyta</taxon>
        <taxon>Tracheophyta</taxon>
        <taxon>Spermatophyta</taxon>
        <taxon>Pinopsida</taxon>
        <taxon>Pinidae</taxon>
        <taxon>Conifers I</taxon>
        <taxon>Pinales</taxon>
        <taxon>Pinaceae</taxon>
        <taxon>Larix</taxon>
    </lineage>
</organism>
<reference evidence="3" key="2">
    <citation type="submission" date="2015-02" db="EMBL/GenBank/DDBJ databases">
        <title>Sequence diversity Analysis of Reverse Transcriptase of Ty3 gypsy like Retrotransposons in Larix gmelinii.</title>
        <authorList>
            <person name="Chen L."/>
        </authorList>
    </citation>
    <scope>NUCLEOTIDE SEQUENCE</scope>
</reference>
<name>A0A0B6VK49_9CONI</name>
<dbReference type="EMBL" id="AB980954">
    <property type="protein sequence ID" value="BAQ22317.1"/>
    <property type="molecule type" value="Genomic_DNA"/>
</dbReference>
<dbReference type="Pfam" id="PF00078">
    <property type="entry name" value="RVT_1"/>
    <property type="match status" value="1"/>
</dbReference>
<dbReference type="InterPro" id="IPR043502">
    <property type="entry name" value="DNA/RNA_pol_sf"/>
</dbReference>
<protein>
    <submittedName>
        <fullName evidence="3">Reverse transcriptases</fullName>
    </submittedName>
</protein>
<dbReference type="AlphaFoldDB" id="A0A0B6VK49"/>
<dbReference type="SUPFAM" id="SSF56672">
    <property type="entry name" value="DNA/RNA polymerases"/>
    <property type="match status" value="1"/>
</dbReference>
<dbReference type="InterPro" id="IPR053134">
    <property type="entry name" value="RNA-dir_DNA_polymerase"/>
</dbReference>
<feature type="domain" description="Reverse transcriptase" evidence="2">
    <location>
        <begin position="46"/>
        <end position="138"/>
    </location>
</feature>
<dbReference type="PANTHER" id="PTHR24559">
    <property type="entry name" value="TRANSPOSON TY3-I GAG-POL POLYPROTEIN"/>
    <property type="match status" value="1"/>
</dbReference>
<accession>A0A0B6VK49</accession>
<dbReference type="CDD" id="cd01647">
    <property type="entry name" value="RT_LTR"/>
    <property type="match status" value="1"/>
</dbReference>
<dbReference type="GO" id="GO:0003964">
    <property type="term" value="F:RNA-directed DNA polymerase activity"/>
    <property type="evidence" value="ECO:0007669"/>
    <property type="project" value="UniProtKB-KW"/>
</dbReference>
<feature type="non-terminal residue" evidence="3">
    <location>
        <position position="1"/>
    </location>
</feature>
<dbReference type="PANTHER" id="PTHR24559:SF444">
    <property type="entry name" value="REVERSE TRANSCRIPTASE DOMAIN-CONTAINING PROTEIN"/>
    <property type="match status" value="1"/>
</dbReference>